<proteinExistence type="predicted"/>
<dbReference type="AlphaFoldDB" id="A0AAW2F3G9"/>
<name>A0AAW2F3G9_9HYME</name>
<gene>
    <name evidence="1" type="ORF">PUN28_014435</name>
</gene>
<comment type="caution">
    <text evidence="1">The sequence shown here is derived from an EMBL/GenBank/DDBJ whole genome shotgun (WGS) entry which is preliminary data.</text>
</comment>
<reference evidence="1 2" key="1">
    <citation type="submission" date="2023-03" db="EMBL/GenBank/DDBJ databases">
        <title>High recombination rates correlate with genetic variation in Cardiocondyla obscurior ants.</title>
        <authorList>
            <person name="Errbii M."/>
        </authorList>
    </citation>
    <scope>NUCLEOTIDE SEQUENCE [LARGE SCALE GENOMIC DNA]</scope>
    <source>
        <strain evidence="1">Alpha-2009</strain>
        <tissue evidence="1">Whole body</tissue>
    </source>
</reference>
<dbReference type="Proteomes" id="UP001430953">
    <property type="component" value="Unassembled WGS sequence"/>
</dbReference>
<keyword evidence="2" id="KW-1185">Reference proteome</keyword>
<accession>A0AAW2F3G9</accession>
<sequence length="227" mass="24906">MHCPRLRLSSSPAVPCPYDEECRQRSNRSLAFARALPPFFTLPPSVSPLLLSAPAPRFSLATSSSSSTSATLFLSLLFPQISSTIFAISITRAHLFLLQVTPLSLRSLLRRPVALPHLPPSRLQPTLGPPAPFLAALPPPLRPPHQSGGIVYALRSSTRLGYGCLISLCHTQGARIRRQFLEVNFAAIECLESREAETKTVAVYADTNNYASECNKRGTSREEMHCR</sequence>
<organism evidence="1 2">
    <name type="scientific">Cardiocondyla obscurior</name>
    <dbReference type="NCBI Taxonomy" id="286306"/>
    <lineage>
        <taxon>Eukaryota</taxon>
        <taxon>Metazoa</taxon>
        <taxon>Ecdysozoa</taxon>
        <taxon>Arthropoda</taxon>
        <taxon>Hexapoda</taxon>
        <taxon>Insecta</taxon>
        <taxon>Pterygota</taxon>
        <taxon>Neoptera</taxon>
        <taxon>Endopterygota</taxon>
        <taxon>Hymenoptera</taxon>
        <taxon>Apocrita</taxon>
        <taxon>Aculeata</taxon>
        <taxon>Formicoidea</taxon>
        <taxon>Formicidae</taxon>
        <taxon>Myrmicinae</taxon>
        <taxon>Cardiocondyla</taxon>
    </lineage>
</organism>
<protein>
    <submittedName>
        <fullName evidence="1">Uncharacterized protein</fullName>
    </submittedName>
</protein>
<evidence type="ECO:0000313" key="1">
    <source>
        <dbReference type="EMBL" id="KAL0109358.1"/>
    </source>
</evidence>
<evidence type="ECO:0000313" key="2">
    <source>
        <dbReference type="Proteomes" id="UP001430953"/>
    </source>
</evidence>
<dbReference type="EMBL" id="JADYXP020000015">
    <property type="protein sequence ID" value="KAL0109358.1"/>
    <property type="molecule type" value="Genomic_DNA"/>
</dbReference>